<dbReference type="EMBL" id="JAGUCO010000004">
    <property type="protein sequence ID" value="MBS2098148.1"/>
    <property type="molecule type" value="Genomic_DNA"/>
</dbReference>
<accession>A0ABS5JTA4</accession>
<evidence type="ECO:0000313" key="3">
    <source>
        <dbReference type="Proteomes" id="UP000708576"/>
    </source>
</evidence>
<comment type="caution">
    <text evidence="2">The sequence shown here is derived from an EMBL/GenBank/DDBJ whole genome shotgun (WGS) entry which is preliminary data.</text>
</comment>
<keyword evidence="1" id="KW-0732">Signal</keyword>
<organism evidence="2 3">
    <name type="scientific">Carboxylicivirga linearis</name>
    <dbReference type="NCBI Taxonomy" id="1628157"/>
    <lineage>
        <taxon>Bacteria</taxon>
        <taxon>Pseudomonadati</taxon>
        <taxon>Bacteroidota</taxon>
        <taxon>Bacteroidia</taxon>
        <taxon>Marinilabiliales</taxon>
        <taxon>Marinilabiliaceae</taxon>
        <taxon>Carboxylicivirga</taxon>
    </lineage>
</organism>
<name>A0ABS5JTA4_9BACT</name>
<evidence type="ECO:0000313" key="2">
    <source>
        <dbReference type="EMBL" id="MBS2098148.1"/>
    </source>
</evidence>
<sequence>MKKILILALALMSINAWAQHSEHHSETTHETHQAEEAHHGKHKLAFYYGFTHVPSAFYEHETHVESTGKWVPTIGIDYYYALNKRWDLGLIGDAELDQYYIRTSEEDELERANVVVVSAVAKYKATKRIGIFAGPGFETEFKKEEAKSFFVFKAGIEYEVEIEKGWELAPILSYDFKEEYSSYAFGISIGKRF</sequence>
<evidence type="ECO:0008006" key="4">
    <source>
        <dbReference type="Google" id="ProtNLM"/>
    </source>
</evidence>
<evidence type="ECO:0000256" key="1">
    <source>
        <dbReference type="SAM" id="SignalP"/>
    </source>
</evidence>
<feature type="signal peptide" evidence="1">
    <location>
        <begin position="1"/>
        <end position="18"/>
    </location>
</feature>
<dbReference type="RefSeq" id="WP_212215394.1">
    <property type="nucleotide sequence ID" value="NZ_JAGUCO010000004.1"/>
</dbReference>
<dbReference type="Proteomes" id="UP000708576">
    <property type="component" value="Unassembled WGS sequence"/>
</dbReference>
<gene>
    <name evidence="2" type="ORF">KEM10_07630</name>
</gene>
<keyword evidence="3" id="KW-1185">Reference proteome</keyword>
<reference evidence="2 3" key="1">
    <citation type="journal article" date="2015" name="Int. J. Syst. Evol. Microbiol.">
        <title>Carboxylicivirga linearis sp. nov., isolated from a sea cucumber culture pond.</title>
        <authorList>
            <person name="Wang F.Q."/>
            <person name="Zhou Y.X."/>
            <person name="Lin X.Z."/>
            <person name="Chen G.J."/>
            <person name="Du Z.J."/>
        </authorList>
    </citation>
    <scope>NUCLEOTIDE SEQUENCE [LARGE SCALE GENOMIC DNA]</scope>
    <source>
        <strain evidence="2 3">FB218</strain>
    </source>
</reference>
<protein>
    <recommendedName>
        <fullName evidence="4">Outer membrane protein beta-barrel domain-containing protein</fullName>
    </recommendedName>
</protein>
<proteinExistence type="predicted"/>
<feature type="chain" id="PRO_5045133211" description="Outer membrane protein beta-barrel domain-containing protein" evidence="1">
    <location>
        <begin position="19"/>
        <end position="193"/>
    </location>
</feature>